<feature type="region of interest" description="Disordered" evidence="8">
    <location>
        <begin position="606"/>
        <end position="645"/>
    </location>
</feature>
<comment type="subcellular location">
    <subcellularLocation>
        <location evidence="1">Cytoplasm</location>
        <location evidence="1">Cytoskeleton</location>
    </subcellularLocation>
</comment>
<dbReference type="Gene3D" id="2.30.30.40">
    <property type="entry name" value="SH3 Domains"/>
    <property type="match status" value="1"/>
</dbReference>
<dbReference type="InterPro" id="IPR001452">
    <property type="entry name" value="SH3_domain"/>
</dbReference>
<dbReference type="GO" id="GO:0009898">
    <property type="term" value="C:cytoplasmic side of plasma membrane"/>
    <property type="evidence" value="ECO:0007669"/>
    <property type="project" value="TreeGrafter"/>
</dbReference>
<dbReference type="GO" id="GO:0120104">
    <property type="term" value="C:mitotic actomyosin contractile ring, proximal layer"/>
    <property type="evidence" value="ECO:0007669"/>
    <property type="project" value="TreeGrafter"/>
</dbReference>
<evidence type="ECO:0000256" key="8">
    <source>
        <dbReference type="SAM" id="MobiDB-lite"/>
    </source>
</evidence>
<evidence type="ECO:0000313" key="12">
    <source>
        <dbReference type="Proteomes" id="UP000789342"/>
    </source>
</evidence>
<reference evidence="11" key="1">
    <citation type="submission" date="2021-06" db="EMBL/GenBank/DDBJ databases">
        <authorList>
            <person name="Kallberg Y."/>
            <person name="Tangrot J."/>
            <person name="Rosling A."/>
        </authorList>
    </citation>
    <scope>NUCLEOTIDE SEQUENCE</scope>
    <source>
        <strain evidence="11">CL551</strain>
    </source>
</reference>
<feature type="compositionally biased region" description="Polar residues" evidence="8">
    <location>
        <begin position="805"/>
        <end position="831"/>
    </location>
</feature>
<evidence type="ECO:0000256" key="1">
    <source>
        <dbReference type="ARBA" id="ARBA00004245"/>
    </source>
</evidence>
<evidence type="ECO:0000256" key="5">
    <source>
        <dbReference type="ARBA" id="ARBA00023212"/>
    </source>
</evidence>
<feature type="compositionally biased region" description="Polar residues" evidence="8">
    <location>
        <begin position="555"/>
        <end position="582"/>
    </location>
</feature>
<dbReference type="Proteomes" id="UP000789342">
    <property type="component" value="Unassembled WGS sequence"/>
</dbReference>
<proteinExistence type="predicted"/>
<sequence>MSEVQSATMEYGPEIFANNFWGKDEAGYEVLTARLKQAKRTCEEIKAMYHERAMIEEEYAKRLSRLSKFPLGKDETGALRDALEVTRLEMEESAKSHMNLSQKMRTGLEQNLSDFITKQKEKRKSQQAVAERSLRNKQGHATLMQKAKEKYEAECIKITGLLSSRVSVIGKELEKLNMKIEKTQMSARTADQEYMQMVKTLAEATEKWNYDWRVSCDKFQDIEEERIDYLKRSLWDYTNHISTVCVADDESCERIRVSLEKCDVNEEIFIFIKERATGPEIPEPPTYVNFYADQKEGGSRFKRASFDKFTTYADRRIEETELEVAQDIAPNQQPPENNGIRYPHSTHALYNYLPEESISHYINKMSERASLYANTSSASRPGTIKQHHPRIADEPIEEEQGEPIDPRQKQMLSIGSNVLEVQTGVENTSDSVEGADNTIEKAIDKLEEVAIQETVSREAVVQETVSREAVVQETVSREAVVQETTVSPPISDIAHNESEQTAKVTKNSDSDSEKLDPHSLVKPLPMIPDEQSSQQVDSSNNLNLEESKSEPLPVPQQNVQPTESNSVQLQQISQANSSSPAVFQQRFDQRSASTYSSYQQLPVAPSVVSSTQSLKPQPVEGPGDLRRQSSTDNGPVSSQQQQIQENLAMRQSSISLRLPNPQGPGDLRRTSSNSSELSLRQFQLMSTQYNSPTIVGQQEQTIPFLNQQRNSPNPQLGSLANINNSIGINLDPDGRVVKDVLAEEYVANDGKLPSINYNQPQQRPPPPNKPVYNSYVPLQNNPTNYPVGQVRPIGRPPIMGGYTTSPMNVPPQSSFRGAPNITRSNTINSGNMRPHSPYSFDPHNRRTTLHGPVNPQQFPSQQPSDFKNPNFYTNPTVPPSEYRPMPNLYASNSMRNPHTTREQKVQRTDDGRAIRFYVRTLYDYVTTQPDEISFTAGDIIAVLNTSADGWWEGEILDERRKDRGIFPCNYTEVLNDWIS</sequence>
<dbReference type="InterPro" id="IPR027267">
    <property type="entry name" value="AH/BAR_dom_sf"/>
</dbReference>
<feature type="region of interest" description="Disordered" evidence="8">
    <location>
        <begin position="474"/>
        <end position="583"/>
    </location>
</feature>
<evidence type="ECO:0000256" key="3">
    <source>
        <dbReference type="ARBA" id="ARBA00022490"/>
    </source>
</evidence>
<dbReference type="Pfam" id="PF00018">
    <property type="entry name" value="SH3_1"/>
    <property type="match status" value="1"/>
</dbReference>
<dbReference type="PROSITE" id="PS50002">
    <property type="entry name" value="SH3"/>
    <property type="match status" value="1"/>
</dbReference>
<dbReference type="SUPFAM" id="SSF50044">
    <property type="entry name" value="SH3-domain"/>
    <property type="match status" value="1"/>
</dbReference>
<feature type="compositionally biased region" description="Basic and acidic residues" evidence="8">
    <location>
        <begin position="494"/>
        <end position="519"/>
    </location>
</feature>
<feature type="region of interest" description="Disordered" evidence="8">
    <location>
        <begin position="119"/>
        <end position="141"/>
    </location>
</feature>
<feature type="compositionally biased region" description="Polar residues" evidence="8">
    <location>
        <begin position="630"/>
        <end position="645"/>
    </location>
</feature>
<evidence type="ECO:0000313" key="11">
    <source>
        <dbReference type="EMBL" id="CAG8508515.1"/>
    </source>
</evidence>
<dbReference type="SUPFAM" id="SSF103657">
    <property type="entry name" value="BAR/IMD domain-like"/>
    <property type="match status" value="1"/>
</dbReference>
<dbReference type="OrthoDB" id="27823at2759"/>
<dbReference type="GO" id="GO:0005543">
    <property type="term" value="F:phospholipid binding"/>
    <property type="evidence" value="ECO:0007669"/>
    <property type="project" value="TreeGrafter"/>
</dbReference>
<evidence type="ECO:0000259" key="9">
    <source>
        <dbReference type="PROSITE" id="PS50002"/>
    </source>
</evidence>
<dbReference type="PANTHER" id="PTHR23065">
    <property type="entry name" value="PROLINE-SERINE-THREONINE PHOSPHATASE INTERACTING PROTEIN 1"/>
    <property type="match status" value="1"/>
</dbReference>
<protein>
    <submittedName>
        <fullName evidence="11">5191_t:CDS:1</fullName>
    </submittedName>
</protein>
<feature type="region of interest" description="Disordered" evidence="8">
    <location>
        <begin position="656"/>
        <end position="675"/>
    </location>
</feature>
<keyword evidence="7" id="KW-0175">Coiled coil</keyword>
<dbReference type="PANTHER" id="PTHR23065:SF7">
    <property type="entry name" value="NOSTRIN, ISOFORM H"/>
    <property type="match status" value="1"/>
</dbReference>
<feature type="region of interest" description="Disordered" evidence="8">
    <location>
        <begin position="805"/>
        <end position="844"/>
    </location>
</feature>
<dbReference type="Gene3D" id="1.20.1270.60">
    <property type="entry name" value="Arfaptin homology (AH) domain/BAR domain"/>
    <property type="match status" value="1"/>
</dbReference>
<dbReference type="GO" id="GO:0030036">
    <property type="term" value="P:actin cytoskeleton organization"/>
    <property type="evidence" value="ECO:0007669"/>
    <property type="project" value="UniProtKB-ARBA"/>
</dbReference>
<keyword evidence="4" id="KW-0597">Phosphoprotein</keyword>
<dbReference type="SMART" id="SM00326">
    <property type="entry name" value="SH3"/>
    <property type="match status" value="1"/>
</dbReference>
<feature type="domain" description="F-BAR" evidence="10">
    <location>
        <begin position="13"/>
        <end position="267"/>
    </location>
</feature>
<dbReference type="AlphaFoldDB" id="A0A9N8ZVF2"/>
<dbReference type="FunFam" id="1.20.1270.60:FF:000045">
    <property type="entry name" value="Cell division control protein"/>
    <property type="match status" value="1"/>
</dbReference>
<evidence type="ECO:0000256" key="4">
    <source>
        <dbReference type="ARBA" id="ARBA00022553"/>
    </source>
</evidence>
<evidence type="ECO:0000259" key="10">
    <source>
        <dbReference type="PROSITE" id="PS51741"/>
    </source>
</evidence>
<keyword evidence="12" id="KW-1185">Reference proteome</keyword>
<gene>
    <name evidence="11" type="ORF">AMORRO_LOCUS3607</name>
</gene>
<evidence type="ECO:0000256" key="7">
    <source>
        <dbReference type="PROSITE-ProRule" id="PRU01077"/>
    </source>
</evidence>
<dbReference type="InterPro" id="IPR031160">
    <property type="entry name" value="F_BAR_dom"/>
</dbReference>
<evidence type="ECO:0000256" key="2">
    <source>
        <dbReference type="ARBA" id="ARBA00022443"/>
    </source>
</evidence>
<name>A0A9N8ZVF2_9GLOM</name>
<accession>A0A9N8ZVF2</accession>
<dbReference type="EMBL" id="CAJVPV010001801">
    <property type="protein sequence ID" value="CAG8508515.1"/>
    <property type="molecule type" value="Genomic_DNA"/>
</dbReference>
<comment type="caution">
    <text evidence="11">The sequence shown here is derived from an EMBL/GenBank/DDBJ whole genome shotgun (WGS) entry which is preliminary data.</text>
</comment>
<dbReference type="CDD" id="cd00174">
    <property type="entry name" value="SH3"/>
    <property type="match status" value="1"/>
</dbReference>
<keyword evidence="5" id="KW-0206">Cytoskeleton</keyword>
<dbReference type="PROSITE" id="PS51741">
    <property type="entry name" value="F_BAR"/>
    <property type="match status" value="1"/>
</dbReference>
<dbReference type="PRINTS" id="PR00452">
    <property type="entry name" value="SH3DOMAIN"/>
</dbReference>
<keyword evidence="3" id="KW-0963">Cytoplasm</keyword>
<feature type="domain" description="SH3" evidence="9">
    <location>
        <begin position="913"/>
        <end position="976"/>
    </location>
</feature>
<evidence type="ECO:0000256" key="6">
    <source>
        <dbReference type="PROSITE-ProRule" id="PRU00192"/>
    </source>
</evidence>
<organism evidence="11 12">
    <name type="scientific">Acaulospora morrowiae</name>
    <dbReference type="NCBI Taxonomy" id="94023"/>
    <lineage>
        <taxon>Eukaryota</taxon>
        <taxon>Fungi</taxon>
        <taxon>Fungi incertae sedis</taxon>
        <taxon>Mucoromycota</taxon>
        <taxon>Glomeromycotina</taxon>
        <taxon>Glomeromycetes</taxon>
        <taxon>Diversisporales</taxon>
        <taxon>Acaulosporaceae</taxon>
        <taxon>Acaulospora</taxon>
    </lineage>
</organism>
<dbReference type="Pfam" id="PF00611">
    <property type="entry name" value="FCH"/>
    <property type="match status" value="1"/>
</dbReference>
<dbReference type="InterPro" id="IPR036028">
    <property type="entry name" value="SH3-like_dom_sf"/>
</dbReference>
<dbReference type="InterPro" id="IPR001060">
    <property type="entry name" value="FCH_dom"/>
</dbReference>
<dbReference type="SMART" id="SM00055">
    <property type="entry name" value="FCH"/>
    <property type="match status" value="1"/>
</dbReference>
<keyword evidence="2 6" id="KW-0728">SH3 domain</keyword>